<sequence>MPFKHGVFNSLVVSSAMFSLTATQSLSESSTTPALPAYTTSTTTSAPAPASADDSGTIRPITAGVKGHVLQLFFTPGQHVQAGQLLAKVSEETAGSSRYIVSFVVAPTNGVMTENHLQHGDFHHAHTVLASLRTDKP</sequence>
<dbReference type="Proteomes" id="UP000664144">
    <property type="component" value="Unassembled WGS sequence"/>
</dbReference>
<dbReference type="EMBL" id="JAFLQZ010000004">
    <property type="protein sequence ID" value="MBO0357997.1"/>
    <property type="molecule type" value="Genomic_DNA"/>
</dbReference>
<proteinExistence type="predicted"/>
<feature type="region of interest" description="Disordered" evidence="1">
    <location>
        <begin position="29"/>
        <end position="57"/>
    </location>
</feature>
<evidence type="ECO:0000259" key="2">
    <source>
        <dbReference type="Pfam" id="PF25917"/>
    </source>
</evidence>
<protein>
    <submittedName>
        <fullName evidence="3">Biotin/lipoyl-binding protein</fullName>
    </submittedName>
</protein>
<dbReference type="InterPro" id="IPR058625">
    <property type="entry name" value="MdtA-like_BSH"/>
</dbReference>
<comment type="caution">
    <text evidence="3">The sequence shown here is derived from an EMBL/GenBank/DDBJ whole genome shotgun (WGS) entry which is preliminary data.</text>
</comment>
<dbReference type="AlphaFoldDB" id="A0A939EWQ0"/>
<evidence type="ECO:0000256" key="1">
    <source>
        <dbReference type="SAM" id="MobiDB-lite"/>
    </source>
</evidence>
<feature type="domain" description="Multidrug resistance protein MdtA-like barrel-sandwich hybrid" evidence="2">
    <location>
        <begin position="61"/>
        <end position="123"/>
    </location>
</feature>
<evidence type="ECO:0000313" key="3">
    <source>
        <dbReference type="EMBL" id="MBO0357997.1"/>
    </source>
</evidence>
<dbReference type="SUPFAM" id="SSF51230">
    <property type="entry name" value="Single hybrid motif"/>
    <property type="match status" value="1"/>
</dbReference>
<dbReference type="Pfam" id="PF25917">
    <property type="entry name" value="BSH_RND"/>
    <property type="match status" value="1"/>
</dbReference>
<gene>
    <name evidence="3" type="ORF">J0X19_08580</name>
</gene>
<dbReference type="RefSeq" id="WP_206983874.1">
    <property type="nucleotide sequence ID" value="NZ_JAFLQZ010000004.1"/>
</dbReference>
<keyword evidence="4" id="KW-1185">Reference proteome</keyword>
<name>A0A939EWQ0_9BACT</name>
<feature type="compositionally biased region" description="Low complexity" evidence="1">
    <location>
        <begin position="29"/>
        <end position="52"/>
    </location>
</feature>
<dbReference type="Gene3D" id="2.40.50.100">
    <property type="match status" value="1"/>
</dbReference>
<accession>A0A939EWQ0</accession>
<organism evidence="3 4">
    <name type="scientific">Hymenobacter telluris</name>
    <dbReference type="NCBI Taxonomy" id="2816474"/>
    <lineage>
        <taxon>Bacteria</taxon>
        <taxon>Pseudomonadati</taxon>
        <taxon>Bacteroidota</taxon>
        <taxon>Cytophagia</taxon>
        <taxon>Cytophagales</taxon>
        <taxon>Hymenobacteraceae</taxon>
        <taxon>Hymenobacter</taxon>
    </lineage>
</organism>
<dbReference type="InterPro" id="IPR011053">
    <property type="entry name" value="Single_hybrid_motif"/>
</dbReference>
<reference evidence="3" key="1">
    <citation type="submission" date="2021-03" db="EMBL/GenBank/DDBJ databases">
        <authorList>
            <person name="Kim M.K."/>
        </authorList>
    </citation>
    <scope>NUCLEOTIDE SEQUENCE</scope>
    <source>
        <strain evidence="3">BT186</strain>
    </source>
</reference>
<evidence type="ECO:0000313" key="4">
    <source>
        <dbReference type="Proteomes" id="UP000664144"/>
    </source>
</evidence>